<dbReference type="Pfam" id="PF01425">
    <property type="entry name" value="Amidase"/>
    <property type="match status" value="1"/>
</dbReference>
<name>A0AAN9W2P7_9ORTH</name>
<dbReference type="PANTHER" id="PTHR43372">
    <property type="entry name" value="FATTY-ACID AMIDE HYDROLASE"/>
    <property type="match status" value="1"/>
</dbReference>
<evidence type="ECO:0000313" key="5">
    <source>
        <dbReference type="Proteomes" id="UP001378592"/>
    </source>
</evidence>
<protein>
    <recommendedName>
        <fullName evidence="3">Amidase domain-containing protein</fullName>
    </recommendedName>
</protein>
<dbReference type="InterPro" id="IPR052739">
    <property type="entry name" value="FAAH2"/>
</dbReference>
<dbReference type="Gene3D" id="3.90.1300.10">
    <property type="entry name" value="Amidase signature (AS) domain"/>
    <property type="match status" value="1"/>
</dbReference>
<dbReference type="EMBL" id="JAZDUA010000018">
    <property type="protein sequence ID" value="KAK7872915.1"/>
    <property type="molecule type" value="Genomic_DNA"/>
</dbReference>
<dbReference type="SUPFAM" id="SSF75304">
    <property type="entry name" value="Amidase signature (AS) enzymes"/>
    <property type="match status" value="1"/>
</dbReference>
<gene>
    <name evidence="4" type="ORF">R5R35_004235</name>
</gene>
<evidence type="ECO:0000256" key="1">
    <source>
        <dbReference type="ARBA" id="ARBA00009199"/>
    </source>
</evidence>
<feature type="active site" description="Charge relay system" evidence="2">
    <location>
        <position position="144"/>
    </location>
</feature>
<accession>A0AAN9W2P7</accession>
<dbReference type="InterPro" id="IPR036928">
    <property type="entry name" value="AS_sf"/>
</dbReference>
<dbReference type="PIRSF" id="PIRSF001221">
    <property type="entry name" value="Amidase_fungi"/>
    <property type="match status" value="1"/>
</dbReference>
<dbReference type="PROSITE" id="PS00571">
    <property type="entry name" value="AMIDASES"/>
    <property type="match status" value="1"/>
</dbReference>
<dbReference type="InterPro" id="IPR023631">
    <property type="entry name" value="Amidase_dom"/>
</dbReference>
<comment type="similarity">
    <text evidence="1">Belongs to the amidase family.</text>
</comment>
<evidence type="ECO:0000259" key="3">
    <source>
        <dbReference type="Pfam" id="PF01425"/>
    </source>
</evidence>
<sequence length="538" mass="59774">MAETKGSKEPPSTKQVVCRALSRVLLQAFIWIHQGFDYIVDIFCNWWYNESKRQIVPPVKDPLLLESAVSLAEKIRKKEVRSEEVVKCFIARIREVNPIINAVTDECFDEAIEEAQAVDAIVASRSEEELKREKPFLGVPFTTKDSTACKGVLHTLGIQARKDVRADEDSEVVARLKAAGGILLGVTNIPEINMWCESRNMLHGQTNNPYDTRRTVGGSSGGEACVIAACGSPLGIGSDIGGSIRLPCFTCGIFGHKPTTGLTPTRGLTLRTGEEGRTMVSAGPMSRYVQDLAPLLRVLIGEDKAVKELQLDDEVPLANLQVVYSDALGDIRASAMRPDMMEPLMRAVNHFQEISKLPVRKIHIKNMKYTFRLWHYWILKEPCDFSYELSNRKGRVDFWRELPLKLFGMSNFTLAAIVRLAMEAILPVEVPAWAEEKTNSMVKEITEILGENGVLLFPSSPMPAMHHYASFVRPYNFAYFAIFNVLNLPVTQVPMGLNAEGIPVGIQVVGAPNKDRLCLAVAKELQKAFGGYVPPFPV</sequence>
<dbReference type="Proteomes" id="UP001378592">
    <property type="component" value="Unassembled WGS sequence"/>
</dbReference>
<dbReference type="GO" id="GO:0012505">
    <property type="term" value="C:endomembrane system"/>
    <property type="evidence" value="ECO:0007669"/>
    <property type="project" value="TreeGrafter"/>
</dbReference>
<dbReference type="InterPro" id="IPR020556">
    <property type="entry name" value="Amidase_CS"/>
</dbReference>
<organism evidence="4 5">
    <name type="scientific">Gryllus longicercus</name>
    <dbReference type="NCBI Taxonomy" id="2509291"/>
    <lineage>
        <taxon>Eukaryota</taxon>
        <taxon>Metazoa</taxon>
        <taxon>Ecdysozoa</taxon>
        <taxon>Arthropoda</taxon>
        <taxon>Hexapoda</taxon>
        <taxon>Insecta</taxon>
        <taxon>Pterygota</taxon>
        <taxon>Neoptera</taxon>
        <taxon>Polyneoptera</taxon>
        <taxon>Orthoptera</taxon>
        <taxon>Ensifera</taxon>
        <taxon>Gryllidea</taxon>
        <taxon>Grylloidea</taxon>
        <taxon>Gryllidae</taxon>
        <taxon>Gryllinae</taxon>
        <taxon>Gryllus</taxon>
    </lineage>
</organism>
<dbReference type="PANTHER" id="PTHR43372:SF1">
    <property type="entry name" value="LD38433P"/>
    <property type="match status" value="1"/>
</dbReference>
<reference evidence="4 5" key="1">
    <citation type="submission" date="2024-03" db="EMBL/GenBank/DDBJ databases">
        <title>The genome assembly and annotation of the cricket Gryllus longicercus Weissman &amp; Gray.</title>
        <authorList>
            <person name="Szrajer S."/>
            <person name="Gray D."/>
            <person name="Ylla G."/>
        </authorList>
    </citation>
    <scope>NUCLEOTIDE SEQUENCE [LARGE SCALE GENOMIC DNA]</scope>
    <source>
        <strain evidence="4">DAG 2021-001</strain>
        <tissue evidence="4">Whole body minus gut</tissue>
    </source>
</reference>
<evidence type="ECO:0000313" key="4">
    <source>
        <dbReference type="EMBL" id="KAK7872915.1"/>
    </source>
</evidence>
<feature type="domain" description="Amidase" evidence="3">
    <location>
        <begin position="84"/>
        <end position="519"/>
    </location>
</feature>
<evidence type="ECO:0000256" key="2">
    <source>
        <dbReference type="PIRSR" id="PIRSR001221-1"/>
    </source>
</evidence>
<feature type="active site" description="Charge relay system" evidence="2">
    <location>
        <position position="219"/>
    </location>
</feature>
<keyword evidence="5" id="KW-1185">Reference proteome</keyword>
<dbReference type="AlphaFoldDB" id="A0AAN9W2P7"/>
<comment type="caution">
    <text evidence="4">The sequence shown here is derived from an EMBL/GenBank/DDBJ whole genome shotgun (WGS) entry which is preliminary data.</text>
</comment>
<feature type="active site" description="Acyl-ester intermediate" evidence="2">
    <location>
        <position position="243"/>
    </location>
</feature>
<proteinExistence type="inferred from homology"/>